<organism evidence="8 9">
    <name type="scientific">bacterium (Candidatus Blackallbacteria) CG17_big_fil_post_rev_8_21_14_2_50_48_46</name>
    <dbReference type="NCBI Taxonomy" id="2014261"/>
    <lineage>
        <taxon>Bacteria</taxon>
        <taxon>Candidatus Blackallbacteria</taxon>
    </lineage>
</organism>
<protein>
    <submittedName>
        <fullName evidence="8">Pyruvate carboxylase subunit A</fullName>
        <ecNumber evidence="8">6.4.1.1</ecNumber>
    </submittedName>
</protein>
<dbReference type="InterPro" id="IPR011761">
    <property type="entry name" value="ATP-grasp"/>
</dbReference>
<dbReference type="Pfam" id="PF00289">
    <property type="entry name" value="Biotin_carb_N"/>
    <property type="match status" value="1"/>
</dbReference>
<keyword evidence="8" id="KW-0670">Pyruvate</keyword>
<dbReference type="PANTHER" id="PTHR18866">
    <property type="entry name" value="CARBOXYLASE:PYRUVATE/ACETYL-COA/PROPIONYL-COA CARBOXYLASE"/>
    <property type="match status" value="1"/>
</dbReference>
<comment type="caution">
    <text evidence="8">The sequence shown here is derived from an EMBL/GenBank/DDBJ whole genome shotgun (WGS) entry which is preliminary data.</text>
</comment>
<dbReference type="Gene3D" id="3.30.470.20">
    <property type="entry name" value="ATP-grasp fold, B domain"/>
    <property type="match status" value="1"/>
</dbReference>
<dbReference type="InterPro" id="IPR011054">
    <property type="entry name" value="Rudment_hybrid_motif"/>
</dbReference>
<name>A0A2M7G0M6_9BACT</name>
<dbReference type="PROSITE" id="PS00867">
    <property type="entry name" value="CPSASE_2"/>
    <property type="match status" value="1"/>
</dbReference>
<dbReference type="Pfam" id="PF02785">
    <property type="entry name" value="Biotin_carb_C"/>
    <property type="match status" value="1"/>
</dbReference>
<dbReference type="PROSITE" id="PS00866">
    <property type="entry name" value="CPSASE_1"/>
    <property type="match status" value="1"/>
</dbReference>
<dbReference type="InterPro" id="IPR050856">
    <property type="entry name" value="Biotin_carboxylase_complex"/>
</dbReference>
<gene>
    <name evidence="8" type="ORF">COW36_17340</name>
</gene>
<dbReference type="PROSITE" id="PS50979">
    <property type="entry name" value="BC"/>
    <property type="match status" value="1"/>
</dbReference>
<proteinExistence type="predicted"/>
<keyword evidence="3 5" id="KW-0067">ATP-binding</keyword>
<dbReference type="GO" id="GO:0046872">
    <property type="term" value="F:metal ion binding"/>
    <property type="evidence" value="ECO:0007669"/>
    <property type="project" value="InterPro"/>
</dbReference>
<dbReference type="SUPFAM" id="SSF52440">
    <property type="entry name" value="PreATP-grasp domain"/>
    <property type="match status" value="1"/>
</dbReference>
<dbReference type="FunFam" id="3.30.1490.20:FF:000003">
    <property type="entry name" value="acetyl-CoA carboxylase isoform X1"/>
    <property type="match status" value="1"/>
</dbReference>
<accession>A0A2M7G0M6</accession>
<dbReference type="EMBL" id="PFFQ01000053">
    <property type="protein sequence ID" value="PIW15186.1"/>
    <property type="molecule type" value="Genomic_DNA"/>
</dbReference>
<dbReference type="InterPro" id="IPR016185">
    <property type="entry name" value="PreATP-grasp_dom_sf"/>
</dbReference>
<dbReference type="InterPro" id="IPR005481">
    <property type="entry name" value="BC-like_N"/>
</dbReference>
<dbReference type="EC" id="6.4.1.1" evidence="8"/>
<evidence type="ECO:0000259" key="7">
    <source>
        <dbReference type="PROSITE" id="PS50979"/>
    </source>
</evidence>
<dbReference type="FunFam" id="3.30.470.20:FF:000028">
    <property type="entry name" value="Methylcrotonoyl-CoA carboxylase subunit alpha, mitochondrial"/>
    <property type="match status" value="1"/>
</dbReference>
<dbReference type="GO" id="GO:0005524">
    <property type="term" value="F:ATP binding"/>
    <property type="evidence" value="ECO:0007669"/>
    <property type="project" value="UniProtKB-UniRule"/>
</dbReference>
<evidence type="ECO:0000256" key="2">
    <source>
        <dbReference type="ARBA" id="ARBA00022741"/>
    </source>
</evidence>
<dbReference type="SUPFAM" id="SSF51246">
    <property type="entry name" value="Rudiment single hybrid motif"/>
    <property type="match status" value="1"/>
</dbReference>
<keyword evidence="4" id="KW-0092">Biotin</keyword>
<dbReference type="PROSITE" id="PS50975">
    <property type="entry name" value="ATP_GRASP"/>
    <property type="match status" value="1"/>
</dbReference>
<keyword evidence="1 8" id="KW-0436">Ligase</keyword>
<evidence type="ECO:0000256" key="5">
    <source>
        <dbReference type="PROSITE-ProRule" id="PRU00409"/>
    </source>
</evidence>
<dbReference type="InterPro" id="IPR005479">
    <property type="entry name" value="CPAse_ATP-bd"/>
</dbReference>
<evidence type="ECO:0000259" key="6">
    <source>
        <dbReference type="PROSITE" id="PS50975"/>
    </source>
</evidence>
<dbReference type="InterPro" id="IPR005482">
    <property type="entry name" value="Biotin_COase_C"/>
</dbReference>
<evidence type="ECO:0000256" key="1">
    <source>
        <dbReference type="ARBA" id="ARBA00022598"/>
    </source>
</evidence>
<evidence type="ECO:0000313" key="9">
    <source>
        <dbReference type="Proteomes" id="UP000231019"/>
    </source>
</evidence>
<dbReference type="GO" id="GO:0004736">
    <property type="term" value="F:pyruvate carboxylase activity"/>
    <property type="evidence" value="ECO:0007669"/>
    <property type="project" value="UniProtKB-EC"/>
</dbReference>
<dbReference type="SMART" id="SM00878">
    <property type="entry name" value="Biotin_carb_C"/>
    <property type="match status" value="1"/>
</dbReference>
<dbReference type="InterPro" id="IPR011764">
    <property type="entry name" value="Biotin_carboxylation_dom"/>
</dbReference>
<evidence type="ECO:0000256" key="4">
    <source>
        <dbReference type="ARBA" id="ARBA00023267"/>
    </source>
</evidence>
<reference evidence="8 9" key="1">
    <citation type="submission" date="2017-09" db="EMBL/GenBank/DDBJ databases">
        <title>Depth-based differentiation of microbial function through sediment-hosted aquifers and enrichment of novel symbionts in the deep terrestrial subsurface.</title>
        <authorList>
            <person name="Probst A.J."/>
            <person name="Ladd B."/>
            <person name="Jarett J.K."/>
            <person name="Geller-Mcgrath D.E."/>
            <person name="Sieber C.M."/>
            <person name="Emerson J.B."/>
            <person name="Anantharaman K."/>
            <person name="Thomas B.C."/>
            <person name="Malmstrom R."/>
            <person name="Stieglmeier M."/>
            <person name="Klingl A."/>
            <person name="Woyke T."/>
            <person name="Ryan C.M."/>
            <person name="Banfield J.F."/>
        </authorList>
    </citation>
    <scope>NUCLEOTIDE SEQUENCE [LARGE SCALE GENOMIC DNA]</scope>
    <source>
        <strain evidence="8">CG17_big_fil_post_rev_8_21_14_2_50_48_46</strain>
    </source>
</reference>
<dbReference type="AlphaFoldDB" id="A0A2M7G0M6"/>
<dbReference type="NCBIfam" id="NF006367">
    <property type="entry name" value="PRK08591.1"/>
    <property type="match status" value="1"/>
</dbReference>
<dbReference type="FunFam" id="3.40.50.20:FF:000010">
    <property type="entry name" value="Propionyl-CoA carboxylase subunit alpha"/>
    <property type="match status" value="1"/>
</dbReference>
<feature type="domain" description="Biotin carboxylation" evidence="7">
    <location>
        <begin position="6"/>
        <end position="451"/>
    </location>
</feature>
<sequence>MTQNPPFQKILIANRGEIAVRVIRSCRELGISPVAIYSEADASALHVQLADQAFCVGPAPALESYLNIPRILEVAREAGVDAVHPGYGFLSENTAFVEACQAAGIVFIGPSTEAMELMGSKIASKRCMDQAGVPTVPGYYGDDQSLERLQSEALKVGFPLLVKASAGGGGKGMRVVEKIEDLPAALASAKREALNAFGDDAVFLERYFTSVRHIEFQILADTQGQVLHLCERECSIQRRHQKIVEEALSPALSEDLRAQMAAAAVQAAKAVHYVNAGTIEMLLDAENRFYFLEMNTRLQVEHPVTEQVLGLDLVKAQIQVAAGQPLPFSQNDISARGHAIEVRVYAEDPARQFMPTTGHILALKLPQGPGIRVDSGLYRTQEITPYYDPMLAKLVAWGPDRESARLRLIQALKDFVILGVTTNIAYLIRVLEHPQFQAGHFDTHFVEHYAADLQLAAELPLSVQAVAALLGKQMQGGQRSVQNFAQGQDAHNPWLRTDLKLL</sequence>
<evidence type="ECO:0000256" key="3">
    <source>
        <dbReference type="ARBA" id="ARBA00022840"/>
    </source>
</evidence>
<evidence type="ECO:0000313" key="8">
    <source>
        <dbReference type="EMBL" id="PIW15186.1"/>
    </source>
</evidence>
<dbReference type="Pfam" id="PF02786">
    <property type="entry name" value="CPSase_L_D2"/>
    <property type="match status" value="1"/>
</dbReference>
<dbReference type="SUPFAM" id="SSF56059">
    <property type="entry name" value="Glutathione synthetase ATP-binding domain-like"/>
    <property type="match status" value="1"/>
</dbReference>
<dbReference type="PANTHER" id="PTHR18866:SF33">
    <property type="entry name" value="METHYLCROTONOYL-COA CARBOXYLASE SUBUNIT ALPHA, MITOCHONDRIAL-RELATED"/>
    <property type="match status" value="1"/>
</dbReference>
<feature type="domain" description="ATP-grasp" evidence="6">
    <location>
        <begin position="125"/>
        <end position="322"/>
    </location>
</feature>
<keyword evidence="2 5" id="KW-0547">Nucleotide-binding</keyword>
<dbReference type="Proteomes" id="UP000231019">
    <property type="component" value="Unassembled WGS sequence"/>
</dbReference>